<feature type="compositionally biased region" description="Pro residues" evidence="1">
    <location>
        <begin position="126"/>
        <end position="140"/>
    </location>
</feature>
<proteinExistence type="predicted"/>
<name>A0ABY3WJI0_9ACTN</name>
<protein>
    <submittedName>
        <fullName evidence="2">Uncharacterized protein</fullName>
    </submittedName>
</protein>
<organism evidence="2 3">
    <name type="scientific">Streptomyces formicae</name>
    <dbReference type="NCBI Taxonomy" id="1616117"/>
    <lineage>
        <taxon>Bacteria</taxon>
        <taxon>Bacillati</taxon>
        <taxon>Actinomycetota</taxon>
        <taxon>Actinomycetes</taxon>
        <taxon>Kitasatosporales</taxon>
        <taxon>Streptomycetaceae</taxon>
        <taxon>Streptomyces</taxon>
    </lineage>
</organism>
<reference evidence="2 3" key="1">
    <citation type="submission" date="2021-03" db="EMBL/GenBank/DDBJ databases">
        <title>Complete genome of Streptomyces formicae strain 1H-GS9 (DSM 100524).</title>
        <authorList>
            <person name="Atanasov K.E."/>
            <person name="Altabella T."/>
            <person name="Ferrer A."/>
        </authorList>
    </citation>
    <scope>NUCLEOTIDE SEQUENCE [LARGE SCALE GENOMIC DNA]</scope>
    <source>
        <strain evidence="2 3">1H-GS9</strain>
    </source>
</reference>
<feature type="compositionally biased region" description="Pro residues" evidence="1">
    <location>
        <begin position="92"/>
        <end position="114"/>
    </location>
</feature>
<feature type="region of interest" description="Disordered" evidence="1">
    <location>
        <begin position="1"/>
        <end position="27"/>
    </location>
</feature>
<evidence type="ECO:0000313" key="2">
    <source>
        <dbReference type="EMBL" id="UNM12295.1"/>
    </source>
</evidence>
<sequence>MTTEVEQNEDWSDVERDAAAAYPEFPGNPHNHVYTVSMNGQGPMIVVRGNTPQEVNERFQALLDAGVTTLAASVYSHMKAEMNVAQGLGPVSPAPAPQGPPAPPQGAPTPPPFGPNVSVPGAPGYVGPPVPQAPMPPAPPRGQWSGQAAQGGNRGPQPRPADWPSVFKIDVPLQAKDAFKAHREQYKDYFKGKVRWAGAGGYWVHGDVVQAMAAYNPVPA</sequence>
<feature type="region of interest" description="Disordered" evidence="1">
    <location>
        <begin position="89"/>
        <end position="164"/>
    </location>
</feature>
<accession>A0ABY3WJI0</accession>
<dbReference type="RefSeq" id="WP_242330904.1">
    <property type="nucleotide sequence ID" value="NZ_CP071872.1"/>
</dbReference>
<feature type="compositionally biased region" description="Acidic residues" evidence="1">
    <location>
        <begin position="1"/>
        <end position="12"/>
    </location>
</feature>
<gene>
    <name evidence="2" type="ORF">J4032_12820</name>
</gene>
<dbReference type="EMBL" id="CP071872">
    <property type="protein sequence ID" value="UNM12295.1"/>
    <property type="molecule type" value="Genomic_DNA"/>
</dbReference>
<dbReference type="Proteomes" id="UP000828924">
    <property type="component" value="Chromosome"/>
</dbReference>
<evidence type="ECO:0000313" key="3">
    <source>
        <dbReference type="Proteomes" id="UP000828924"/>
    </source>
</evidence>
<evidence type="ECO:0000256" key="1">
    <source>
        <dbReference type="SAM" id="MobiDB-lite"/>
    </source>
</evidence>
<keyword evidence="3" id="KW-1185">Reference proteome</keyword>